<dbReference type="Gene3D" id="2.60.40.1180">
    <property type="entry name" value="Golgi alpha-mannosidase II"/>
    <property type="match status" value="1"/>
</dbReference>
<evidence type="ECO:0000313" key="2">
    <source>
        <dbReference type="EMBL" id="TPX08126.1"/>
    </source>
</evidence>
<dbReference type="InterPro" id="IPR017853">
    <property type="entry name" value="GH"/>
</dbReference>
<gene>
    <name evidence="2" type="ORF">E0L32_010193</name>
</gene>
<dbReference type="InterPro" id="IPR013780">
    <property type="entry name" value="Glyco_hydro_b"/>
</dbReference>
<name>A0A507ANB5_9PEZI</name>
<comment type="caution">
    <text evidence="2">The sequence shown here is derived from an EMBL/GenBank/DDBJ whole genome shotgun (WGS) entry which is preliminary data.</text>
</comment>
<feature type="domain" description="Beta-glucuronidase C-terminal" evidence="1">
    <location>
        <begin position="317"/>
        <end position="424"/>
    </location>
</feature>
<organism evidence="2 3">
    <name type="scientific">Thyridium curvatum</name>
    <dbReference type="NCBI Taxonomy" id="1093900"/>
    <lineage>
        <taxon>Eukaryota</taxon>
        <taxon>Fungi</taxon>
        <taxon>Dikarya</taxon>
        <taxon>Ascomycota</taxon>
        <taxon>Pezizomycotina</taxon>
        <taxon>Sordariomycetes</taxon>
        <taxon>Sordariomycetidae</taxon>
        <taxon>Thyridiales</taxon>
        <taxon>Thyridiaceae</taxon>
        <taxon>Thyridium</taxon>
    </lineage>
</organism>
<dbReference type="Gene3D" id="3.20.20.80">
    <property type="entry name" value="Glycosidases"/>
    <property type="match status" value="1"/>
</dbReference>
<evidence type="ECO:0000313" key="3">
    <source>
        <dbReference type="Proteomes" id="UP000319257"/>
    </source>
</evidence>
<dbReference type="AlphaFoldDB" id="A0A507ANB5"/>
<dbReference type="InterPro" id="IPR031728">
    <property type="entry name" value="GlcAase_C"/>
</dbReference>
<dbReference type="Proteomes" id="UP000319257">
    <property type="component" value="Unassembled WGS sequence"/>
</dbReference>
<dbReference type="OrthoDB" id="2831684at2759"/>
<evidence type="ECO:0000259" key="1">
    <source>
        <dbReference type="Pfam" id="PF16862"/>
    </source>
</evidence>
<dbReference type="PANTHER" id="PTHR36183:SF2">
    <property type="entry name" value="BETA-GLUCURONIDASE C-TERMINAL DOMAIN-CONTAINING PROTEIN"/>
    <property type="match status" value="1"/>
</dbReference>
<dbReference type="InterPro" id="IPR052974">
    <property type="entry name" value="GH79_Enzymes"/>
</dbReference>
<keyword evidence="3" id="KW-1185">Reference proteome</keyword>
<accession>A0A507ANB5</accession>
<dbReference type="EMBL" id="SKBQ01000080">
    <property type="protein sequence ID" value="TPX08126.1"/>
    <property type="molecule type" value="Genomic_DNA"/>
</dbReference>
<dbReference type="PANTHER" id="PTHR36183">
    <property type="entry name" value="BETA-GLUCURONIDASE"/>
    <property type="match status" value="1"/>
</dbReference>
<dbReference type="InParanoid" id="A0A507ANB5"/>
<dbReference type="SUPFAM" id="SSF51445">
    <property type="entry name" value="(Trans)glycosidases"/>
    <property type="match status" value="1"/>
</dbReference>
<reference evidence="2 3" key="1">
    <citation type="submission" date="2019-06" db="EMBL/GenBank/DDBJ databases">
        <title>Draft genome sequence of the filamentous fungus Phialemoniopsis curvata isolated from diesel fuel.</title>
        <authorList>
            <person name="Varaljay V.A."/>
            <person name="Lyon W.J."/>
            <person name="Crouch A.L."/>
            <person name="Drake C.E."/>
            <person name="Hollomon J.M."/>
            <person name="Nadeau L.J."/>
            <person name="Nunn H.S."/>
            <person name="Stevenson B.S."/>
            <person name="Bojanowski C.L."/>
            <person name="Crookes-Goodson W.J."/>
        </authorList>
    </citation>
    <scope>NUCLEOTIDE SEQUENCE [LARGE SCALE GENOMIC DNA]</scope>
    <source>
        <strain evidence="2 3">D216</strain>
    </source>
</reference>
<dbReference type="RefSeq" id="XP_030989837.1">
    <property type="nucleotide sequence ID" value="XM_031132784.1"/>
</dbReference>
<sequence>MNQESDWSFPNGRKDNLQSNITFGKHWFGGFKTLKNIKFILDIPLARCNLTNAVKFTEKCLEEMGTINKLEALEIGNEVDVYDDQGWRYKKTWSPRLYARELKSYMDTVTAKVQMFPKTGRVFQIYDKGTEIDLKTKPRWKIDNFMSNVSQVIDMSRVKQVAEHYYQARGSKSTLHNGLLNHDHTVNLTSTQFKPEISSIRQKYKELKSVLSEVGNTLGSSGDKIKDAQLSSSLGSAVWTVDWMLYAMSINIDRINMQMGRDFPFAAWNPNSTRASPPHLLGGFYGHVFVADFIGREGKLKVAQLPQQPPRNKNISAYAGYHNGRLAKVAVTNQEYWTDEMGSRRPRTSVRVTLQGADVRKATVRKLWGPSSTALKNITWAGQDWPYDGANGPGMPVDVKSDTEVVPVENGAVNISLEATTAVLLSW</sequence>
<dbReference type="GeneID" id="41977640"/>
<dbReference type="Pfam" id="PF16862">
    <property type="entry name" value="Glyco_hydro_79C"/>
    <property type="match status" value="1"/>
</dbReference>
<proteinExistence type="predicted"/>
<protein>
    <recommendedName>
        <fullName evidence="1">Beta-glucuronidase C-terminal domain-containing protein</fullName>
    </recommendedName>
</protein>